<dbReference type="OrthoDB" id="2289992at2759"/>
<sequence length="170" mass="18578">MTATLASKGFPRSHTDTVLDVLLPRYYEYDMNTFRESTRTAIDDPELCMNDDYDAMYTEALLHSEFMHWIDSDKSDLATGFPSSSSSSSSSSTSTSSSCSTTPSSASSLDRLRMVLAHFSQTLTLPPPPSTVTTTTTTTSSFRSPPSAHTTSSPHINVPIYRDVKGKKKA</sequence>
<keyword evidence="3" id="KW-1185">Reference proteome</keyword>
<dbReference type="AlphaFoldDB" id="A0A8H7BPC7"/>
<protein>
    <submittedName>
        <fullName evidence="2">Uncharacterized protein</fullName>
    </submittedName>
</protein>
<organism evidence="2 3">
    <name type="scientific">Apophysomyces ossiformis</name>
    <dbReference type="NCBI Taxonomy" id="679940"/>
    <lineage>
        <taxon>Eukaryota</taxon>
        <taxon>Fungi</taxon>
        <taxon>Fungi incertae sedis</taxon>
        <taxon>Mucoromycota</taxon>
        <taxon>Mucoromycotina</taxon>
        <taxon>Mucoromycetes</taxon>
        <taxon>Mucorales</taxon>
        <taxon>Mucorineae</taxon>
        <taxon>Mucoraceae</taxon>
        <taxon>Apophysomyces</taxon>
    </lineage>
</organism>
<evidence type="ECO:0000313" key="2">
    <source>
        <dbReference type="EMBL" id="KAF7723429.1"/>
    </source>
</evidence>
<evidence type="ECO:0000313" key="3">
    <source>
        <dbReference type="Proteomes" id="UP000605846"/>
    </source>
</evidence>
<feature type="region of interest" description="Disordered" evidence="1">
    <location>
        <begin position="120"/>
        <end position="170"/>
    </location>
</feature>
<gene>
    <name evidence="2" type="ORF">EC973_002028</name>
</gene>
<feature type="compositionally biased region" description="Low complexity" evidence="1">
    <location>
        <begin position="131"/>
        <end position="155"/>
    </location>
</feature>
<reference evidence="2" key="1">
    <citation type="submission" date="2020-01" db="EMBL/GenBank/DDBJ databases">
        <title>Genome Sequencing of Three Apophysomyces-Like Fungal Strains Confirms a Novel Fungal Genus in the Mucoromycota with divergent Burkholderia-like Endosymbiotic Bacteria.</title>
        <authorList>
            <person name="Stajich J.E."/>
            <person name="Macias A.M."/>
            <person name="Carter-House D."/>
            <person name="Lovett B."/>
            <person name="Kasson L.R."/>
            <person name="Berry K."/>
            <person name="Grigoriev I."/>
            <person name="Chang Y."/>
            <person name="Spatafora J."/>
            <person name="Kasson M.T."/>
        </authorList>
    </citation>
    <scope>NUCLEOTIDE SEQUENCE</scope>
    <source>
        <strain evidence="2">NRRL A-21654</strain>
    </source>
</reference>
<comment type="caution">
    <text evidence="2">The sequence shown here is derived from an EMBL/GenBank/DDBJ whole genome shotgun (WGS) entry which is preliminary data.</text>
</comment>
<dbReference type="Proteomes" id="UP000605846">
    <property type="component" value="Unassembled WGS sequence"/>
</dbReference>
<accession>A0A8H7BPC7</accession>
<dbReference type="EMBL" id="JABAYA010000152">
    <property type="protein sequence ID" value="KAF7723429.1"/>
    <property type="molecule type" value="Genomic_DNA"/>
</dbReference>
<feature type="compositionally biased region" description="Low complexity" evidence="1">
    <location>
        <begin position="83"/>
        <end position="106"/>
    </location>
</feature>
<feature type="region of interest" description="Disordered" evidence="1">
    <location>
        <begin position="78"/>
        <end position="106"/>
    </location>
</feature>
<name>A0A8H7BPC7_9FUNG</name>
<proteinExistence type="predicted"/>
<evidence type="ECO:0000256" key="1">
    <source>
        <dbReference type="SAM" id="MobiDB-lite"/>
    </source>
</evidence>